<organism evidence="1 2">
    <name type="scientific">Pseudotamlana agarivorans</name>
    <dbReference type="NCBI Taxonomy" id="481183"/>
    <lineage>
        <taxon>Bacteria</taxon>
        <taxon>Pseudomonadati</taxon>
        <taxon>Bacteroidota</taxon>
        <taxon>Flavobacteriia</taxon>
        <taxon>Flavobacteriales</taxon>
        <taxon>Flavobacteriaceae</taxon>
        <taxon>Pseudotamlana</taxon>
    </lineage>
</organism>
<dbReference type="Proteomes" id="UP001647509">
    <property type="component" value="Unassembled WGS sequence"/>
</dbReference>
<dbReference type="EMBL" id="JAHKPD010000008">
    <property type="protein sequence ID" value="MBU2949941.1"/>
    <property type="molecule type" value="Genomic_DNA"/>
</dbReference>
<proteinExistence type="predicted"/>
<reference evidence="1" key="1">
    <citation type="submission" date="2021-05" db="EMBL/GenBank/DDBJ databases">
        <title>Draft genomes of bacteria isolated from model marine particles.</title>
        <authorList>
            <person name="Datta M.S."/>
            <person name="Schwartzman J.A."/>
            <person name="Enke T.N."/>
            <person name="Saavedra J."/>
            <person name="Cermak N."/>
            <person name="Cordero O.X."/>
        </authorList>
    </citation>
    <scope>NUCLEOTIDE SEQUENCE</scope>
    <source>
        <strain evidence="1">I2M19</strain>
    </source>
</reference>
<sequence>MTQIFNFLKVNQLVLFLFVNFLSFSQTITTEMISPTSYCEGGAVDVPFVISGTFNSGNIFTAQLSDAAGGFTSPVDIGTLSSVSAGTITATVPLGTLEGAGYRIRVVSDNPVEVGSDNGINLTINNIPSAPVVGAITQPSCPVATGSVELTGLPSNSWVITESPGGNTTAGTGSTTTISGLAPGTYSYTVEAYEQGLKGEYFNNSTLTGTPDLTRTDSTINFDWVNGSPDGSIGTDNFSVRWTGQVVPTYSDDYVFRTRSDDGIRLWVDGVQVINNWTDHGATYNYSSLIPFVAGQKYNIVLEYYENAGQAVAQLAWGRSGAASYVNIPASQLINNGASNCDSAASANVVINAFAGTPTSPIGINGALCIGGASSVTLSASGANSGDKYRWYDAATGGAILYESTDDSDNTFNTPAISAPTDYWVAILDASGCVSGLIMVSAETPINSPDSQTTAGTDSWIGHVYDGNNFSVAHGGNFTDYYGEVTEMEEFDENFGGRTTCYSINSATYGIRSIHTEYFSIRYRMNSTRQGLYVVDIGSDDGSRLQVDGSLVYDYWTARGFSTDQDVLLNLNGSNALILDFFENGGSNQVSFNGLTLVLENDLNTNTTQTLCETGVGVPISGDQFGSLPAGITTSGTGYQWAYSSSIGGPWTDISGATGAAYTPSAVTDFGTVNSGDTIYVIRKATLSSTNNVGMTSPYIAENTSNVATIIINDINVWTGVVSTDWNDSGNWGCGAIPQLSTDVLIPASAVNQPEIFSGDAGGLANDFDIETGASLMVHDNFMQLDGDLLLNGFIDLVDEGQLLQNDSSTIIGVSTGSLERDQQGKANSFNYNYWSSPVHVSGASTYNLETVLKDGRSGHYGNDILYSTSANGADTAPVGQLIKSSRWLYTFEGPTDDYNAWGKIDQNTNLNPGQGFTMKGSLGPVPLTDSENYVFIGMPNSGDIDINITQGEDVLIGNPYPSALDADEFIKDQINLTDGGTSGNRGTNVINGALYFWDHFGAVNSHYLKQYIGGYATWNLIGGAVAISNDPLINDNNASGANAPGQYIPVGQGFFVSATLDPIMNSDNTTDVVGGVVQFKNSQRVFETESSGNSIFLKSTNKENTAKTPGDTRPKIRLTYASNGYYRQLLIGADANTSTNFDIGYDAPMLDVASDDMFWEINNGKFVIQGVPEFNEDAQFPFGLHVSANDMVEIQIADLENLPEGMDLYIKDRFTNKTYAINEGVFKMNLEAGAYLNRFSLVFKSDDTLSAAEETLEHGLSVYMRNTTKELQIRNTTSSKLLGVKMYNTLGGLVGVWVENLEASVTLLPVDKMSTGVYLVYLESDIGVVVKKVIIE</sequence>
<evidence type="ECO:0000313" key="2">
    <source>
        <dbReference type="Proteomes" id="UP001647509"/>
    </source>
</evidence>
<name>A0ACC5U6K6_9FLAO</name>
<protein>
    <submittedName>
        <fullName evidence="1">Uncharacterized protein</fullName>
    </submittedName>
</protein>
<keyword evidence="2" id="KW-1185">Reference proteome</keyword>
<comment type="caution">
    <text evidence="1">The sequence shown here is derived from an EMBL/GenBank/DDBJ whole genome shotgun (WGS) entry which is preliminary data.</text>
</comment>
<accession>A0ACC5U6K6</accession>
<evidence type="ECO:0000313" key="1">
    <source>
        <dbReference type="EMBL" id="MBU2949941.1"/>
    </source>
</evidence>
<gene>
    <name evidence="1" type="ORF">KO493_04435</name>
</gene>